<organism evidence="10 11">
    <name type="scientific">Alkaliphilus hydrothermalis</name>
    <dbReference type="NCBI Taxonomy" id="1482730"/>
    <lineage>
        <taxon>Bacteria</taxon>
        <taxon>Bacillati</taxon>
        <taxon>Bacillota</taxon>
        <taxon>Clostridia</taxon>
        <taxon>Peptostreptococcales</taxon>
        <taxon>Natronincolaceae</taxon>
        <taxon>Alkaliphilus</taxon>
    </lineage>
</organism>
<dbReference type="NCBIfam" id="TIGR01946">
    <property type="entry name" value="rnfD"/>
    <property type="match status" value="1"/>
</dbReference>
<sequence length="314" mass="34428">MEIKTKDFFMKQNHMRKILISLIPIILGAIYFFGWRTLVLMSVVTSFGILTEYAFKRKRNQPVSEAVIVTSILFTLTLPVSIPFWVAIVGIIFGVIFATEVFGGYGFNVFNPALVARTFLYICFPQYITVAWNAPSAGFPGGFASYITPAIETITQATPLKQTVPISQLFWGNVSGSMGETSAFLIMIAAIILLVTKAIDWQLLLSPLVGFIGMSAVSILIAPAKAPSIQYGLLSGAFLMLAVFFVTDGSTAPKTVEGKWIYGILIGTITVIIRVFGIFVGGAMFAVLIMNTFVPIMDEGIKYLKEQQRKQVSL</sequence>
<keyword evidence="1" id="KW-0813">Transport</keyword>
<evidence type="ECO:0000256" key="7">
    <source>
        <dbReference type="ARBA" id="ARBA00022989"/>
    </source>
</evidence>
<evidence type="ECO:0000256" key="8">
    <source>
        <dbReference type="ARBA" id="ARBA00023136"/>
    </source>
</evidence>
<feature type="transmembrane region" description="Helical" evidence="9">
    <location>
        <begin position="260"/>
        <end position="289"/>
    </location>
</feature>
<keyword evidence="7 9" id="KW-1133">Transmembrane helix</keyword>
<evidence type="ECO:0000256" key="3">
    <source>
        <dbReference type="ARBA" id="ARBA00022630"/>
    </source>
</evidence>
<evidence type="ECO:0000256" key="2">
    <source>
        <dbReference type="ARBA" id="ARBA00022553"/>
    </source>
</evidence>
<accession>A0ABS2NPN1</accession>
<dbReference type="PANTHER" id="PTHR30578">
    <property type="entry name" value="ELECTRON TRANSPORT COMPLEX PROTEIN RNFD"/>
    <property type="match status" value="1"/>
</dbReference>
<dbReference type="Pfam" id="PF03116">
    <property type="entry name" value="NQR2_RnfD_RnfE"/>
    <property type="match status" value="1"/>
</dbReference>
<evidence type="ECO:0000313" key="11">
    <source>
        <dbReference type="Proteomes" id="UP001314796"/>
    </source>
</evidence>
<keyword evidence="11" id="KW-1185">Reference proteome</keyword>
<proteinExistence type="predicted"/>
<evidence type="ECO:0000256" key="5">
    <source>
        <dbReference type="ARBA" id="ARBA00022692"/>
    </source>
</evidence>
<feature type="transmembrane region" description="Helical" evidence="9">
    <location>
        <begin position="177"/>
        <end position="196"/>
    </location>
</feature>
<keyword evidence="4" id="KW-0288">FMN</keyword>
<feature type="transmembrane region" description="Helical" evidence="9">
    <location>
        <begin position="203"/>
        <end position="222"/>
    </location>
</feature>
<gene>
    <name evidence="10" type="ORF">JOC73_001409</name>
</gene>
<keyword evidence="8 9" id="KW-0472">Membrane</keyword>
<dbReference type="EC" id="1.6.5.-" evidence="10"/>
<keyword evidence="2" id="KW-0597">Phosphoprotein</keyword>
<comment type="caution">
    <text evidence="10">The sequence shown here is derived from an EMBL/GenBank/DDBJ whole genome shotgun (WGS) entry which is preliminary data.</text>
</comment>
<reference evidence="10 11" key="1">
    <citation type="submission" date="2021-01" db="EMBL/GenBank/DDBJ databases">
        <title>Genomic Encyclopedia of Type Strains, Phase IV (KMG-IV): sequencing the most valuable type-strain genomes for metagenomic binning, comparative biology and taxonomic classification.</title>
        <authorList>
            <person name="Goeker M."/>
        </authorList>
    </citation>
    <scope>NUCLEOTIDE SEQUENCE [LARGE SCALE GENOMIC DNA]</scope>
    <source>
        <strain evidence="10 11">DSM 25890</strain>
    </source>
</reference>
<protein>
    <submittedName>
        <fullName evidence="10">Na+-transporting NADH:ubiquinone oxidoreductase subunit B</fullName>
        <ecNumber evidence="10">1.6.5.-</ecNumber>
    </submittedName>
</protein>
<evidence type="ECO:0000256" key="9">
    <source>
        <dbReference type="SAM" id="Phobius"/>
    </source>
</evidence>
<feature type="transmembrane region" description="Helical" evidence="9">
    <location>
        <begin position="228"/>
        <end position="248"/>
    </location>
</feature>
<keyword evidence="5 9" id="KW-0812">Transmembrane</keyword>
<evidence type="ECO:0000313" key="10">
    <source>
        <dbReference type="EMBL" id="MBM7614890.1"/>
    </source>
</evidence>
<keyword evidence="6" id="KW-1278">Translocase</keyword>
<keyword evidence="10" id="KW-0560">Oxidoreductase</keyword>
<evidence type="ECO:0000256" key="6">
    <source>
        <dbReference type="ARBA" id="ARBA00022967"/>
    </source>
</evidence>
<dbReference type="InterPro" id="IPR011303">
    <property type="entry name" value="RnfD_bac"/>
</dbReference>
<feature type="transmembrane region" description="Helical" evidence="9">
    <location>
        <begin position="14"/>
        <end position="32"/>
    </location>
</feature>
<evidence type="ECO:0000256" key="1">
    <source>
        <dbReference type="ARBA" id="ARBA00022448"/>
    </source>
</evidence>
<dbReference type="RefSeq" id="WP_204401533.1">
    <property type="nucleotide sequence ID" value="NZ_JAFBEE010000007.1"/>
</dbReference>
<dbReference type="GO" id="GO:0016491">
    <property type="term" value="F:oxidoreductase activity"/>
    <property type="evidence" value="ECO:0007669"/>
    <property type="project" value="UniProtKB-KW"/>
</dbReference>
<name>A0ABS2NPN1_9FIRM</name>
<dbReference type="Proteomes" id="UP001314796">
    <property type="component" value="Unassembled WGS sequence"/>
</dbReference>
<dbReference type="PANTHER" id="PTHR30578:SF1">
    <property type="entry name" value="NA(+)-TRANSLOCATING NADH-QUINONE REDUCTASE SUBUNIT B"/>
    <property type="match status" value="1"/>
</dbReference>
<feature type="transmembrane region" description="Helical" evidence="9">
    <location>
        <begin position="67"/>
        <end position="98"/>
    </location>
</feature>
<dbReference type="EMBL" id="JAFBEE010000007">
    <property type="protein sequence ID" value="MBM7614890.1"/>
    <property type="molecule type" value="Genomic_DNA"/>
</dbReference>
<dbReference type="InterPro" id="IPR004338">
    <property type="entry name" value="NqrB/RnfD"/>
</dbReference>
<keyword evidence="3" id="KW-0285">Flavoprotein</keyword>
<evidence type="ECO:0000256" key="4">
    <source>
        <dbReference type="ARBA" id="ARBA00022643"/>
    </source>
</evidence>